<organism evidence="2 3">
    <name type="scientific">Nocardioides panaciterrulae</name>
    <dbReference type="NCBI Taxonomy" id="661492"/>
    <lineage>
        <taxon>Bacteria</taxon>
        <taxon>Bacillati</taxon>
        <taxon>Actinomycetota</taxon>
        <taxon>Actinomycetes</taxon>
        <taxon>Propionibacteriales</taxon>
        <taxon>Nocardioidaceae</taxon>
        <taxon>Nocardioides</taxon>
    </lineage>
</organism>
<gene>
    <name evidence="2" type="ORF">BJZ21_002343</name>
</gene>
<keyword evidence="2" id="KW-0808">Transferase</keyword>
<dbReference type="Pfam" id="PF08241">
    <property type="entry name" value="Methyltransf_11"/>
    <property type="match status" value="1"/>
</dbReference>
<dbReference type="InterPro" id="IPR013216">
    <property type="entry name" value="Methyltransf_11"/>
</dbReference>
<dbReference type="RefSeq" id="WP_179663918.1">
    <property type="nucleotide sequence ID" value="NZ_JACCBG010000001.1"/>
</dbReference>
<dbReference type="AlphaFoldDB" id="A0A7Y9E7B5"/>
<evidence type="ECO:0000313" key="3">
    <source>
        <dbReference type="Proteomes" id="UP000535511"/>
    </source>
</evidence>
<feature type="domain" description="Methyltransferase type 11" evidence="1">
    <location>
        <begin position="39"/>
        <end position="135"/>
    </location>
</feature>
<evidence type="ECO:0000313" key="2">
    <source>
        <dbReference type="EMBL" id="NYD42260.1"/>
    </source>
</evidence>
<keyword evidence="3" id="KW-1185">Reference proteome</keyword>
<dbReference type="InterPro" id="IPR050508">
    <property type="entry name" value="Methyltransf_Superfamily"/>
</dbReference>
<dbReference type="GO" id="GO:0008757">
    <property type="term" value="F:S-adenosylmethionine-dependent methyltransferase activity"/>
    <property type="evidence" value="ECO:0007669"/>
    <property type="project" value="InterPro"/>
</dbReference>
<dbReference type="Proteomes" id="UP000535511">
    <property type="component" value="Unassembled WGS sequence"/>
</dbReference>
<proteinExistence type="predicted"/>
<dbReference type="GO" id="GO:0032259">
    <property type="term" value="P:methylation"/>
    <property type="evidence" value="ECO:0007669"/>
    <property type="project" value="UniProtKB-KW"/>
</dbReference>
<evidence type="ECO:0000259" key="1">
    <source>
        <dbReference type="Pfam" id="PF08241"/>
    </source>
</evidence>
<dbReference type="EMBL" id="JACCBG010000001">
    <property type="protein sequence ID" value="NYD42260.1"/>
    <property type="molecule type" value="Genomic_DNA"/>
</dbReference>
<name>A0A7Y9E7B5_9ACTN</name>
<sequence>MGFEKVSGAAYGRFMGRFAERLAPKFADLAGVRAGQRALDVGCGPGALTAVLVERLGADAVRAIDPSPPFVAALRQRLPGVEVRQGRAEQLPYDDAGPDTGFDAALAQLVVHFMTDPVAGLGEMRRVTRPGGVVAACVWDHGSGRGPLTPFWGVVTELWPTAGGQDFDAGAREGQLIRLAQQAGLREVEQSELTVSVPYDSFEDWWTPFTAGVGPAGEWLAGLEPDRREQLRRACAERLPQGPFEVTATAWAVTGRV</sequence>
<protein>
    <submittedName>
        <fullName evidence="2">SAM-dependent methyltransferase</fullName>
    </submittedName>
</protein>
<reference evidence="2 3" key="1">
    <citation type="submission" date="2020-07" db="EMBL/GenBank/DDBJ databases">
        <title>Sequencing the genomes of 1000 actinobacteria strains.</title>
        <authorList>
            <person name="Klenk H.-P."/>
        </authorList>
    </citation>
    <scope>NUCLEOTIDE SEQUENCE [LARGE SCALE GENOMIC DNA]</scope>
    <source>
        <strain evidence="2 3">DSM 21350</strain>
    </source>
</reference>
<dbReference type="PANTHER" id="PTHR42912">
    <property type="entry name" value="METHYLTRANSFERASE"/>
    <property type="match status" value="1"/>
</dbReference>
<dbReference type="CDD" id="cd02440">
    <property type="entry name" value="AdoMet_MTases"/>
    <property type="match status" value="1"/>
</dbReference>
<comment type="caution">
    <text evidence="2">The sequence shown here is derived from an EMBL/GenBank/DDBJ whole genome shotgun (WGS) entry which is preliminary data.</text>
</comment>
<accession>A0A7Y9E7B5</accession>
<keyword evidence="2" id="KW-0489">Methyltransferase</keyword>
<dbReference type="InterPro" id="IPR029063">
    <property type="entry name" value="SAM-dependent_MTases_sf"/>
</dbReference>
<dbReference type="Gene3D" id="3.40.50.150">
    <property type="entry name" value="Vaccinia Virus protein VP39"/>
    <property type="match status" value="1"/>
</dbReference>
<dbReference type="SUPFAM" id="SSF53335">
    <property type="entry name" value="S-adenosyl-L-methionine-dependent methyltransferases"/>
    <property type="match status" value="1"/>
</dbReference>